<dbReference type="EMBL" id="AYZL01000020">
    <property type="protein sequence ID" value="KRN03873.1"/>
    <property type="molecule type" value="Genomic_DNA"/>
</dbReference>
<dbReference type="PANTHER" id="PTHR18964">
    <property type="entry name" value="ROK (REPRESSOR, ORF, KINASE) FAMILY"/>
    <property type="match status" value="1"/>
</dbReference>
<dbReference type="STRING" id="1423744.FC86_GL000985"/>
<sequence>MDKKLIGVDLGGTTIKFAILTNNGEIQQRWAEDTNILDDGSHIIPDIIKSINHHLNLYHMKPEQFAGIGMGSPGSVNQKDGSVVGAYNLNWRKPVFPRRDIEEGTGIPVFIDNDANVAALGEKWKGAGDNASNVAFATLGTGVGGGIIVNDQIVHGAAGAAGEIGHIIVERHGYRCTCGNNGCLETVASATGIVRVARDLAEEYAGNSSLKRLLDAGEEISAKIVFDLAKKDDPLAVRVINRICDYLGYALANISNTLNPDFVVIGGGVSAAGDLLLNKTTEAFEESAFPSVRTSTKLRLASLGNEAGVIGAASLIVQ</sequence>
<keyword evidence="4" id="KW-0808">Transferase</keyword>
<evidence type="ECO:0000256" key="1">
    <source>
        <dbReference type="ARBA" id="ARBA00006479"/>
    </source>
</evidence>
<dbReference type="NCBIfam" id="TIGR00744">
    <property type="entry name" value="ROK_glcA_fam"/>
    <property type="match status" value="1"/>
</dbReference>
<name>A0A0R2DIF2_9LACO</name>
<dbReference type="InterPro" id="IPR004654">
    <property type="entry name" value="ROK_glcA"/>
</dbReference>
<evidence type="ECO:0000313" key="9">
    <source>
        <dbReference type="EMBL" id="KRN03873.1"/>
    </source>
</evidence>
<dbReference type="GO" id="GO:0004340">
    <property type="term" value="F:glucokinase activity"/>
    <property type="evidence" value="ECO:0007669"/>
    <property type="project" value="UniProtKB-EC"/>
</dbReference>
<reference evidence="9 10" key="1">
    <citation type="journal article" date="2015" name="Genome Announc.">
        <title>Expanding the biotechnology potential of lactobacilli through comparative genomics of 213 strains and associated genera.</title>
        <authorList>
            <person name="Sun Z."/>
            <person name="Harris H.M."/>
            <person name="McCann A."/>
            <person name="Guo C."/>
            <person name="Argimon S."/>
            <person name="Zhang W."/>
            <person name="Yang X."/>
            <person name="Jeffery I.B."/>
            <person name="Cooney J.C."/>
            <person name="Kagawa T.F."/>
            <person name="Liu W."/>
            <person name="Song Y."/>
            <person name="Salvetti E."/>
            <person name="Wrobel A."/>
            <person name="Rasinkangas P."/>
            <person name="Parkhill J."/>
            <person name="Rea M.C."/>
            <person name="O'Sullivan O."/>
            <person name="Ritari J."/>
            <person name="Douillard F.P."/>
            <person name="Paul Ross R."/>
            <person name="Yang R."/>
            <person name="Briner A.E."/>
            <person name="Felis G.E."/>
            <person name="de Vos W.M."/>
            <person name="Barrangou R."/>
            <person name="Klaenhammer T.R."/>
            <person name="Caufield P.W."/>
            <person name="Cui Y."/>
            <person name="Zhang H."/>
            <person name="O'Toole P.W."/>
        </authorList>
    </citation>
    <scope>NUCLEOTIDE SEQUENCE [LARGE SCALE GENOMIC DNA]</scope>
    <source>
        <strain evidence="9 10">DSM 23037</strain>
    </source>
</reference>
<evidence type="ECO:0000256" key="3">
    <source>
        <dbReference type="ARBA" id="ARBA00014701"/>
    </source>
</evidence>
<dbReference type="InterPro" id="IPR043129">
    <property type="entry name" value="ATPase_NBD"/>
</dbReference>
<evidence type="ECO:0000256" key="6">
    <source>
        <dbReference type="ARBA" id="ARBA00022777"/>
    </source>
</evidence>
<keyword evidence="6 9" id="KW-0418">Kinase</keyword>
<comment type="similarity">
    <text evidence="1">Belongs to the ROK (NagC/XylR) family.</text>
</comment>
<dbReference type="EC" id="2.7.1.2" evidence="2"/>
<evidence type="ECO:0000256" key="8">
    <source>
        <dbReference type="ARBA" id="ARBA00032386"/>
    </source>
</evidence>
<evidence type="ECO:0000256" key="7">
    <source>
        <dbReference type="ARBA" id="ARBA00022840"/>
    </source>
</evidence>
<dbReference type="InterPro" id="IPR000600">
    <property type="entry name" value="ROK"/>
</dbReference>
<proteinExistence type="inferred from homology"/>
<accession>A0A0R2DIF2</accession>
<dbReference type="PATRIC" id="fig|1423744.4.peg.1011"/>
<gene>
    <name evidence="9" type="ORF">FC86_GL000985</name>
</gene>
<dbReference type="RefSeq" id="WP_056975183.1">
    <property type="nucleotide sequence ID" value="NZ_AYZL01000020.1"/>
</dbReference>
<dbReference type="PROSITE" id="PS01125">
    <property type="entry name" value="ROK"/>
    <property type="match status" value="1"/>
</dbReference>
<organism evidence="9 10">
    <name type="scientific">Holzapfeliella floricola DSM 23037 = JCM 16512</name>
    <dbReference type="NCBI Taxonomy" id="1423744"/>
    <lineage>
        <taxon>Bacteria</taxon>
        <taxon>Bacillati</taxon>
        <taxon>Bacillota</taxon>
        <taxon>Bacilli</taxon>
        <taxon>Lactobacillales</taxon>
        <taxon>Lactobacillaceae</taxon>
        <taxon>Holzapfeliella</taxon>
    </lineage>
</organism>
<dbReference type="GO" id="GO:0006096">
    <property type="term" value="P:glycolytic process"/>
    <property type="evidence" value="ECO:0007669"/>
    <property type="project" value="InterPro"/>
</dbReference>
<evidence type="ECO:0000256" key="2">
    <source>
        <dbReference type="ARBA" id="ARBA00012323"/>
    </source>
</evidence>
<dbReference type="SUPFAM" id="SSF53067">
    <property type="entry name" value="Actin-like ATPase domain"/>
    <property type="match status" value="1"/>
</dbReference>
<dbReference type="Proteomes" id="UP000051378">
    <property type="component" value="Unassembled WGS sequence"/>
</dbReference>
<dbReference type="Pfam" id="PF00480">
    <property type="entry name" value="ROK"/>
    <property type="match status" value="1"/>
</dbReference>
<dbReference type="AlphaFoldDB" id="A0A0R2DIF2"/>
<dbReference type="PANTHER" id="PTHR18964:SF149">
    <property type="entry name" value="BIFUNCTIONAL UDP-N-ACETYLGLUCOSAMINE 2-EPIMERASE_N-ACETYLMANNOSAMINE KINASE"/>
    <property type="match status" value="1"/>
</dbReference>
<dbReference type="GO" id="GO:0005737">
    <property type="term" value="C:cytoplasm"/>
    <property type="evidence" value="ECO:0007669"/>
    <property type="project" value="InterPro"/>
</dbReference>
<comment type="caution">
    <text evidence="9">The sequence shown here is derived from an EMBL/GenBank/DDBJ whole genome shotgun (WGS) entry which is preliminary data.</text>
</comment>
<protein>
    <recommendedName>
        <fullName evidence="3">Glucokinase</fullName>
        <ecNumber evidence="2">2.7.1.2</ecNumber>
    </recommendedName>
    <alternativeName>
        <fullName evidence="8">Glucose kinase</fullName>
    </alternativeName>
</protein>
<evidence type="ECO:0000256" key="5">
    <source>
        <dbReference type="ARBA" id="ARBA00022741"/>
    </source>
</evidence>
<evidence type="ECO:0000313" key="10">
    <source>
        <dbReference type="Proteomes" id="UP000051378"/>
    </source>
</evidence>
<dbReference type="GO" id="GO:0005524">
    <property type="term" value="F:ATP binding"/>
    <property type="evidence" value="ECO:0007669"/>
    <property type="project" value="UniProtKB-KW"/>
</dbReference>
<dbReference type="Gene3D" id="3.30.420.40">
    <property type="match status" value="2"/>
</dbReference>
<keyword evidence="7" id="KW-0067">ATP-binding</keyword>
<keyword evidence="5" id="KW-0547">Nucleotide-binding</keyword>
<keyword evidence="10" id="KW-1185">Reference proteome</keyword>
<evidence type="ECO:0000256" key="4">
    <source>
        <dbReference type="ARBA" id="ARBA00022679"/>
    </source>
</evidence>
<dbReference type="InterPro" id="IPR049874">
    <property type="entry name" value="ROK_cs"/>
</dbReference>